<dbReference type="AlphaFoldDB" id="A0A8K1CQE2"/>
<evidence type="ECO:0000313" key="2">
    <source>
        <dbReference type="Proteomes" id="UP000794436"/>
    </source>
</evidence>
<proteinExistence type="predicted"/>
<sequence>MSRVDGNLTELPSTLLVDNNWVVCQAAKHPNNHTCISLITPKNAWKKKLVISADNVFGYKLKCGDKWGEPMSGLNHEMKVNMVDLGEDCGHLAIQFIKSKTFGIMSDYGTLTLPESLRGYVVAFFWPNDAPGDHWNHFINILEQTQNATGKIAGVSDNVVKVGTNATQFLALFGI</sequence>
<organism evidence="1 2">
    <name type="scientific">Pythium oligandrum</name>
    <name type="common">Mycoparasitic fungus</name>
    <dbReference type="NCBI Taxonomy" id="41045"/>
    <lineage>
        <taxon>Eukaryota</taxon>
        <taxon>Sar</taxon>
        <taxon>Stramenopiles</taxon>
        <taxon>Oomycota</taxon>
        <taxon>Peronosporomycetes</taxon>
        <taxon>Pythiales</taxon>
        <taxon>Pythiaceae</taxon>
        <taxon>Pythium</taxon>
    </lineage>
</organism>
<comment type="caution">
    <text evidence="1">The sequence shown here is derived from an EMBL/GenBank/DDBJ whole genome shotgun (WGS) entry which is preliminary data.</text>
</comment>
<keyword evidence="2" id="KW-1185">Reference proteome</keyword>
<dbReference type="Proteomes" id="UP000794436">
    <property type="component" value="Unassembled WGS sequence"/>
</dbReference>
<dbReference type="EMBL" id="SPLM01000003">
    <property type="protein sequence ID" value="TMW67896.1"/>
    <property type="molecule type" value="Genomic_DNA"/>
</dbReference>
<dbReference type="OrthoDB" id="10344945at2759"/>
<gene>
    <name evidence="1" type="ORF">Poli38472_007568</name>
</gene>
<evidence type="ECO:0000313" key="1">
    <source>
        <dbReference type="EMBL" id="TMW67896.1"/>
    </source>
</evidence>
<name>A0A8K1CQE2_PYTOL</name>
<accession>A0A8K1CQE2</accession>
<protein>
    <submittedName>
        <fullName evidence="1">Uncharacterized protein</fullName>
    </submittedName>
</protein>
<reference evidence="1" key="1">
    <citation type="submission" date="2019-03" db="EMBL/GenBank/DDBJ databases">
        <title>Long read genome sequence of the mycoparasitic Pythium oligandrum ATCC 38472 isolated from sugarbeet rhizosphere.</title>
        <authorList>
            <person name="Gaulin E."/>
        </authorList>
    </citation>
    <scope>NUCLEOTIDE SEQUENCE</scope>
    <source>
        <strain evidence="1">ATCC 38472_TT</strain>
    </source>
</reference>